<proteinExistence type="inferred from homology"/>
<comment type="similarity">
    <text evidence="5">Belongs to the L2HGDH family.</text>
</comment>
<sequence length="463" mass="51556">MNTEGRVYDIAIIGGGVTGTAQAYVFTHFVKGISNVLLLEKNENVALVNSNTDSNAQTLHGGDTETNFSLEKALKMRDAECILGAFLEKYGEGAYRRLYKMALAVGADEVRLIKERFKMIHSYYPTLEFLGRESIARIEPKLVEGRNPETEVAALFRPNGFAVDYHRASECLYKEAMKSGKLDAFFKTKTRAITRTDGIYEIETNNAVFHAKAVAVAAGPFSILFAHSCGYAGEYTILPVAGNFYRTRAVILGGKVYTVQDPMFPFAAAHMDSSINDPSAMRIGPTADVIPFLERRHWATIADFLKTGVISKEGLRAIFEIIFRKDEKEEKRKVLRFAGKNVVYKIPVIGTWYFLKKAAQKIIPTLRYRDLEFARGEGGVRPQLVNMKTRALEMGTGKIVGDRDGDKLVFDITPSPGASDCLRNALVNAKKHFVPFLGSGYEFDDKKFTEEFPGAREAFGRIA</sequence>
<comment type="caution">
    <text evidence="7">The sequence shown here is derived from an EMBL/GenBank/DDBJ whole genome shotgun (WGS) entry which is preliminary data.</text>
</comment>
<feature type="domain" description="FAD dependent oxidoreductase" evidence="6">
    <location>
        <begin position="9"/>
        <end position="302"/>
    </location>
</feature>
<dbReference type="Gene3D" id="3.30.9.10">
    <property type="entry name" value="D-Amino Acid Oxidase, subunit A, domain 2"/>
    <property type="match status" value="1"/>
</dbReference>
<keyword evidence="3" id="KW-0274">FAD</keyword>
<evidence type="ECO:0000256" key="5">
    <source>
        <dbReference type="ARBA" id="ARBA00037941"/>
    </source>
</evidence>
<dbReference type="PANTHER" id="PTHR43104:SF2">
    <property type="entry name" value="L-2-HYDROXYGLUTARATE DEHYDROGENASE, MITOCHONDRIAL"/>
    <property type="match status" value="1"/>
</dbReference>
<name>A0A1G2L479_9BACT</name>
<dbReference type="PANTHER" id="PTHR43104">
    <property type="entry name" value="L-2-HYDROXYGLUTARATE DEHYDROGENASE, MITOCHONDRIAL"/>
    <property type="match status" value="1"/>
</dbReference>
<protein>
    <recommendedName>
        <fullName evidence="6">FAD dependent oxidoreductase domain-containing protein</fullName>
    </recommendedName>
</protein>
<keyword evidence="2" id="KW-0285">Flavoprotein</keyword>
<dbReference type="InterPro" id="IPR036188">
    <property type="entry name" value="FAD/NAD-bd_sf"/>
</dbReference>
<evidence type="ECO:0000256" key="4">
    <source>
        <dbReference type="ARBA" id="ARBA00023002"/>
    </source>
</evidence>
<dbReference type="Proteomes" id="UP000177982">
    <property type="component" value="Unassembled WGS sequence"/>
</dbReference>
<accession>A0A1G2L479</accession>
<organism evidence="7 8">
    <name type="scientific">Candidatus Sungbacteria bacterium RIFCSPLOWO2_01_FULL_47_10</name>
    <dbReference type="NCBI Taxonomy" id="1802276"/>
    <lineage>
        <taxon>Bacteria</taxon>
        <taxon>Candidatus Sungiibacteriota</taxon>
    </lineage>
</organism>
<dbReference type="AlphaFoldDB" id="A0A1G2L479"/>
<evidence type="ECO:0000256" key="2">
    <source>
        <dbReference type="ARBA" id="ARBA00022630"/>
    </source>
</evidence>
<dbReference type="Pfam" id="PF01266">
    <property type="entry name" value="DAO"/>
    <property type="match status" value="1"/>
</dbReference>
<dbReference type="InterPro" id="IPR006076">
    <property type="entry name" value="FAD-dep_OxRdtase"/>
</dbReference>
<dbReference type="EMBL" id="MHQO01000030">
    <property type="protein sequence ID" value="OHA06455.1"/>
    <property type="molecule type" value="Genomic_DNA"/>
</dbReference>
<dbReference type="GO" id="GO:0005737">
    <property type="term" value="C:cytoplasm"/>
    <property type="evidence" value="ECO:0007669"/>
    <property type="project" value="TreeGrafter"/>
</dbReference>
<dbReference type="SUPFAM" id="SSF51905">
    <property type="entry name" value="FAD/NAD(P)-binding domain"/>
    <property type="match status" value="1"/>
</dbReference>
<gene>
    <name evidence="7" type="ORF">A2934_04550</name>
</gene>
<dbReference type="GO" id="GO:0047545">
    <property type="term" value="F:(S)-2-hydroxyglutarate dehydrogenase activity"/>
    <property type="evidence" value="ECO:0007669"/>
    <property type="project" value="TreeGrafter"/>
</dbReference>
<evidence type="ECO:0000259" key="6">
    <source>
        <dbReference type="Pfam" id="PF01266"/>
    </source>
</evidence>
<evidence type="ECO:0000313" key="7">
    <source>
        <dbReference type="EMBL" id="OHA06455.1"/>
    </source>
</evidence>
<evidence type="ECO:0000256" key="1">
    <source>
        <dbReference type="ARBA" id="ARBA00001974"/>
    </source>
</evidence>
<evidence type="ECO:0000256" key="3">
    <source>
        <dbReference type="ARBA" id="ARBA00022827"/>
    </source>
</evidence>
<comment type="cofactor">
    <cofactor evidence="1">
        <name>FAD</name>
        <dbReference type="ChEBI" id="CHEBI:57692"/>
    </cofactor>
</comment>
<dbReference type="Gene3D" id="3.50.50.60">
    <property type="entry name" value="FAD/NAD(P)-binding domain"/>
    <property type="match status" value="1"/>
</dbReference>
<keyword evidence="4" id="KW-0560">Oxidoreductase</keyword>
<evidence type="ECO:0000313" key="8">
    <source>
        <dbReference type="Proteomes" id="UP000177982"/>
    </source>
</evidence>
<reference evidence="7 8" key="1">
    <citation type="journal article" date="2016" name="Nat. Commun.">
        <title>Thousands of microbial genomes shed light on interconnected biogeochemical processes in an aquifer system.</title>
        <authorList>
            <person name="Anantharaman K."/>
            <person name="Brown C.T."/>
            <person name="Hug L.A."/>
            <person name="Sharon I."/>
            <person name="Castelle C.J."/>
            <person name="Probst A.J."/>
            <person name="Thomas B.C."/>
            <person name="Singh A."/>
            <person name="Wilkins M.J."/>
            <person name="Karaoz U."/>
            <person name="Brodie E.L."/>
            <person name="Williams K.H."/>
            <person name="Hubbard S.S."/>
            <person name="Banfield J.F."/>
        </authorList>
    </citation>
    <scope>NUCLEOTIDE SEQUENCE [LARGE SCALE GENOMIC DNA]</scope>
</reference>